<dbReference type="EMBL" id="MWWR01000004">
    <property type="protein sequence ID" value="OZG52261.1"/>
    <property type="molecule type" value="Genomic_DNA"/>
</dbReference>
<dbReference type="InterPro" id="IPR007555">
    <property type="entry name" value="DUF499"/>
</dbReference>
<dbReference type="Pfam" id="PF18731">
    <property type="entry name" value="HEPN_Swt1"/>
    <property type="match status" value="1"/>
</dbReference>
<dbReference type="Proteomes" id="UP000216725">
    <property type="component" value="Unassembled WGS sequence"/>
</dbReference>
<feature type="compositionally biased region" description="Low complexity" evidence="1">
    <location>
        <begin position="1016"/>
        <end position="1040"/>
    </location>
</feature>
<evidence type="ECO:0000259" key="2">
    <source>
        <dbReference type="Pfam" id="PF18731"/>
    </source>
</evidence>
<dbReference type="InterPro" id="IPR041650">
    <property type="entry name" value="HEPN_Swt1"/>
</dbReference>
<name>A0A261EZI0_9BIFI</name>
<keyword evidence="4" id="KW-1185">Reference proteome</keyword>
<feature type="region of interest" description="Disordered" evidence="1">
    <location>
        <begin position="1016"/>
        <end position="1063"/>
    </location>
</feature>
<reference evidence="3 4" key="1">
    <citation type="journal article" date="2017" name="BMC Genomics">
        <title>Comparative genomic and phylogenomic analyses of the Bifidobacteriaceae family.</title>
        <authorList>
            <person name="Lugli G.A."/>
            <person name="Milani C."/>
            <person name="Turroni F."/>
            <person name="Duranti S."/>
            <person name="Mancabelli L."/>
            <person name="Mangifesta M."/>
            <person name="Ferrario C."/>
            <person name="Modesto M."/>
            <person name="Mattarelli P."/>
            <person name="Jiri K."/>
            <person name="van Sinderen D."/>
            <person name="Ventura M."/>
        </authorList>
    </citation>
    <scope>NUCLEOTIDE SEQUENCE [LARGE SCALE GENOMIC DNA]</scope>
    <source>
        <strain evidence="3 4">DSM 24742</strain>
    </source>
</reference>
<gene>
    <name evidence="3" type="ORF">PSRA_0450</name>
</gene>
<sequence length="1139" mass="125871">MAITNRDRIMKALDYLEEGLYDVVDEAETKANGPDWDRTWEQERIQDNKRPYEVRKDDIHYQLTSIYRHWKYYEGKITQTQEAWASELIGVRNKAMHSGNTTGSGEESFSTVETLRALQTMVLLLNAVDSPDSAASVQTIYDDLERTVRNEHSRAISRRKALALDPSGAIKPWREVITPKDDVATGTFDASEFAADLYTVAVSHEARHAGNPYGDPQKFFAGTYMTEGLKDLLTRACQRLSGQTGSPVVNLQTNFGGGKTHSLLALYHLFGSTDPAALPLRVQEVVQNAHLATPWKPGSVHRVAIVGTNLHPASPETKDDGTQVNTIWGEIAWQLGGREAFDYVAEDDAKGTNPGAKLRDLLADYSPCLILIDEWVAYARQLVGRDDLPAGSFDTQFAFAQALAEAVSATPNCMLVVSIPASENGKDGASDAESIEVGGDNGKAALSALKNVISREAYQWKPSTQDESFEIVRTRLFNPPQQGMDDQPAVTAGAFAAFYKKNATFFPPKTQDLNYRQRIEMSYPLHPELLDTIYESWSSLPRFQRTRGVLSLIATMVHELWISDDASPLIMPGNMPLETDSVSTKLMQYLPENWRPIIDADIAGDHATATVTDKTVPAFGQRHVAERLARTIFMGTAPLQGLKNVGRTKLDINLGTAVPGDNAGNFGQALNTLERESTYLYDTDGRYRYDTQPSINKTAQDIIRQLKEDPTSVYNTITEFMKANGADRPGSPDKRLFERVCLAPKDTSEIPDVDEATLVILYPQYTVTRGTTAETDSETVRFMEDATKHRGNSQRTNRNMLAFLAPDNTQMELAFDTACSYLAWKDICNRAKQLNLQPTQVAQADEKLTMYRTQLGKRLAESYIWSFYLATDDPKKEPVLQHSKVTAGDSLSELAERTGARLQREDQLLGGIAPGILCADIDSYLRGMFDEKGSLSVGALWEYMTQYAYLPRLRNRGVLDFALQQMPQNVQNGAHPYALATGYDESLGEFTGLTMQGEDQLAQITDSTLIVTGEAAEASRARTQARTRAAAPSPADTPATPAVPGPAPVSPAPSVPGPAPEPKQTRFYGSVVLDPDQYNRQIAKINEMIIDQLRFSHAKMELRLDLQATQPDGFDPSIVQRISSSAETLGFTASGFDEE</sequence>
<dbReference type="AlphaFoldDB" id="A0A261EZI0"/>
<feature type="domain" description="Swt1-like HEPN" evidence="2">
    <location>
        <begin position="11"/>
        <end position="129"/>
    </location>
</feature>
<evidence type="ECO:0000313" key="3">
    <source>
        <dbReference type="EMBL" id="OZG52261.1"/>
    </source>
</evidence>
<feature type="compositionally biased region" description="Pro residues" evidence="1">
    <location>
        <begin position="1041"/>
        <end position="1061"/>
    </location>
</feature>
<dbReference type="Pfam" id="PF04465">
    <property type="entry name" value="DUF499"/>
    <property type="match status" value="1"/>
</dbReference>
<evidence type="ECO:0000256" key="1">
    <source>
        <dbReference type="SAM" id="MobiDB-lite"/>
    </source>
</evidence>
<organism evidence="3 4">
    <name type="scientific">Pseudoscardovia radai</name>
    <dbReference type="NCBI Taxonomy" id="987066"/>
    <lineage>
        <taxon>Bacteria</taxon>
        <taxon>Bacillati</taxon>
        <taxon>Actinomycetota</taxon>
        <taxon>Actinomycetes</taxon>
        <taxon>Bifidobacteriales</taxon>
        <taxon>Bifidobacteriaceae</taxon>
        <taxon>Pseudoscardovia</taxon>
    </lineage>
</organism>
<accession>A0A261EZI0</accession>
<comment type="caution">
    <text evidence="3">The sequence shown here is derived from an EMBL/GenBank/DDBJ whole genome shotgun (WGS) entry which is preliminary data.</text>
</comment>
<dbReference type="OrthoDB" id="9757917at2"/>
<protein>
    <submittedName>
        <fullName evidence="3">ATPase AAA</fullName>
    </submittedName>
</protein>
<evidence type="ECO:0000313" key="4">
    <source>
        <dbReference type="Proteomes" id="UP000216725"/>
    </source>
</evidence>
<proteinExistence type="predicted"/>